<proteinExistence type="predicted"/>
<gene>
    <name evidence="1" type="ORF">SDC9_39574</name>
</gene>
<reference evidence="1" key="1">
    <citation type="submission" date="2019-08" db="EMBL/GenBank/DDBJ databases">
        <authorList>
            <person name="Kucharzyk K."/>
            <person name="Murdoch R.W."/>
            <person name="Higgins S."/>
            <person name="Loffler F."/>
        </authorList>
    </citation>
    <scope>NUCLEOTIDE SEQUENCE</scope>
</reference>
<comment type="caution">
    <text evidence="1">The sequence shown here is derived from an EMBL/GenBank/DDBJ whole genome shotgun (WGS) entry which is preliminary data.</text>
</comment>
<evidence type="ECO:0000313" key="1">
    <source>
        <dbReference type="EMBL" id="MPL93447.1"/>
    </source>
</evidence>
<sequence>MGTINVKYMLQNGGCYARNGLNARGAWNAPAPDITFEFTLGRVFPPYAKICIINGLLCQKELKAKMRGASHLSYSESD</sequence>
<dbReference type="EMBL" id="VSSQ01000392">
    <property type="protein sequence ID" value="MPL93447.1"/>
    <property type="molecule type" value="Genomic_DNA"/>
</dbReference>
<organism evidence="1">
    <name type="scientific">bioreactor metagenome</name>
    <dbReference type="NCBI Taxonomy" id="1076179"/>
    <lineage>
        <taxon>unclassified sequences</taxon>
        <taxon>metagenomes</taxon>
        <taxon>ecological metagenomes</taxon>
    </lineage>
</organism>
<protein>
    <submittedName>
        <fullName evidence="1">Uncharacterized protein</fullName>
    </submittedName>
</protein>
<dbReference type="AlphaFoldDB" id="A0A644VQ90"/>
<name>A0A644VQ90_9ZZZZ</name>
<accession>A0A644VQ90</accession>